<reference evidence="3" key="1">
    <citation type="journal article" date="2011" name="Genome Res.">
        <title>Phylogeny-wide analysis of social amoeba genomes highlights ancient origins for complex intercellular communication.</title>
        <authorList>
            <person name="Heidel A.J."/>
            <person name="Lawal H.M."/>
            <person name="Felder M."/>
            <person name="Schilde C."/>
            <person name="Helps N.R."/>
            <person name="Tunggal B."/>
            <person name="Rivero F."/>
            <person name="John U."/>
            <person name="Schleicher M."/>
            <person name="Eichinger L."/>
            <person name="Platzer M."/>
            <person name="Noegel A.A."/>
            <person name="Schaap P."/>
            <person name="Gloeckner G."/>
        </authorList>
    </citation>
    <scope>NUCLEOTIDE SEQUENCE [LARGE SCALE GENOMIC DNA]</scope>
    <source>
        <strain evidence="3">SH3</strain>
    </source>
</reference>
<organism evidence="2 3">
    <name type="scientific">Cavenderia fasciculata</name>
    <name type="common">Slime mold</name>
    <name type="synonym">Dictyostelium fasciculatum</name>
    <dbReference type="NCBI Taxonomy" id="261658"/>
    <lineage>
        <taxon>Eukaryota</taxon>
        <taxon>Amoebozoa</taxon>
        <taxon>Evosea</taxon>
        <taxon>Eumycetozoa</taxon>
        <taxon>Dictyostelia</taxon>
        <taxon>Acytosteliales</taxon>
        <taxon>Cavenderiaceae</taxon>
        <taxon>Cavenderia</taxon>
    </lineage>
</organism>
<evidence type="ECO:0000313" key="2">
    <source>
        <dbReference type="EMBL" id="EGG18776.1"/>
    </source>
</evidence>
<dbReference type="EMBL" id="GL883017">
    <property type="protein sequence ID" value="EGG18776.1"/>
    <property type="molecule type" value="Genomic_DNA"/>
</dbReference>
<protein>
    <submittedName>
        <fullName evidence="2">Uncharacterized protein</fullName>
    </submittedName>
</protein>
<evidence type="ECO:0000256" key="1">
    <source>
        <dbReference type="SAM" id="SignalP"/>
    </source>
</evidence>
<feature type="signal peptide" evidence="1">
    <location>
        <begin position="1"/>
        <end position="26"/>
    </location>
</feature>
<dbReference type="GeneID" id="14870803"/>
<dbReference type="Proteomes" id="UP000007797">
    <property type="component" value="Unassembled WGS sequence"/>
</dbReference>
<dbReference type="RefSeq" id="XP_004357238.1">
    <property type="nucleotide sequence ID" value="XM_004357182.1"/>
</dbReference>
<keyword evidence="1" id="KW-0732">Signal</keyword>
<dbReference type="KEGG" id="dfa:DFA_02515"/>
<dbReference type="AlphaFoldDB" id="F4PZL2"/>
<name>F4PZL2_CACFS</name>
<gene>
    <name evidence="2" type="ORF">DFA_02515</name>
</gene>
<sequence length="55" mass="5915">MNRINYLLVLVAIVAVFASLATTSNASPTMPESKTATTEEEGVNMCKGLNALLEW</sequence>
<proteinExistence type="predicted"/>
<feature type="chain" id="PRO_5003313535" evidence="1">
    <location>
        <begin position="27"/>
        <end position="55"/>
    </location>
</feature>
<accession>F4PZL2</accession>
<evidence type="ECO:0000313" key="3">
    <source>
        <dbReference type="Proteomes" id="UP000007797"/>
    </source>
</evidence>
<keyword evidence="3" id="KW-1185">Reference proteome</keyword>